<evidence type="ECO:0000313" key="2">
    <source>
        <dbReference type="EMBL" id="VEB94117.1"/>
    </source>
</evidence>
<dbReference type="PANTHER" id="PTHR30419">
    <property type="entry name" value="HTH-TYPE TRANSCRIPTIONAL REGULATOR YBHD"/>
    <property type="match status" value="1"/>
</dbReference>
<accession>A0A447UTV1</accession>
<reference evidence="2 3" key="1">
    <citation type="submission" date="2018-12" db="EMBL/GenBank/DDBJ databases">
        <authorList>
            <consortium name="Pathogen Informatics"/>
        </authorList>
    </citation>
    <scope>NUCLEOTIDE SEQUENCE [LARGE SCALE GENOMIC DNA]</scope>
    <source>
        <strain evidence="2 3">NCTC11075</strain>
    </source>
</reference>
<organism evidence="2 3">
    <name type="scientific">Citrobacter koseri</name>
    <name type="common">Citrobacter diversus</name>
    <dbReference type="NCBI Taxonomy" id="545"/>
    <lineage>
        <taxon>Bacteria</taxon>
        <taxon>Pseudomonadati</taxon>
        <taxon>Pseudomonadota</taxon>
        <taxon>Gammaproteobacteria</taxon>
        <taxon>Enterobacterales</taxon>
        <taxon>Enterobacteriaceae</taxon>
        <taxon>Citrobacter</taxon>
    </lineage>
</organism>
<dbReference type="GO" id="GO:0006355">
    <property type="term" value="P:regulation of DNA-templated transcription"/>
    <property type="evidence" value="ECO:0007669"/>
    <property type="project" value="TreeGrafter"/>
</dbReference>
<name>A0A447UTV1_CITKO</name>
<dbReference type="SUPFAM" id="SSF53850">
    <property type="entry name" value="Periplasmic binding protein-like II"/>
    <property type="match status" value="1"/>
</dbReference>
<dbReference type="InterPro" id="IPR005119">
    <property type="entry name" value="LysR_subst-bd"/>
</dbReference>
<sequence>MNSITNSAIDFTPLVNEPFVLACRRNHPLASKQLVEWQELVGYKLIGVRSSSGNRLLIEHNLADKPWKLDWFYEVRHLSTSLGLVEAGLGISALPGLAMPQTVASHAYRNPVDRTRDQTHVRDYPAQRRHSLSSGRAFFLSAFECLGR</sequence>
<proteinExistence type="predicted"/>
<dbReference type="EMBL" id="LR134204">
    <property type="protein sequence ID" value="VEB94117.1"/>
    <property type="molecule type" value="Genomic_DNA"/>
</dbReference>
<dbReference type="Gene3D" id="3.40.190.10">
    <property type="entry name" value="Periplasmic binding protein-like II"/>
    <property type="match status" value="2"/>
</dbReference>
<dbReference type="AlphaFoldDB" id="A0A447UTV1"/>
<feature type="domain" description="LysR substrate-binding" evidence="1">
    <location>
        <begin position="5"/>
        <end position="107"/>
    </location>
</feature>
<evidence type="ECO:0000259" key="1">
    <source>
        <dbReference type="Pfam" id="PF03466"/>
    </source>
</evidence>
<gene>
    <name evidence="2" type="ORF">NCTC11075_05032</name>
</gene>
<dbReference type="InterPro" id="IPR050950">
    <property type="entry name" value="HTH-type_LysR_regulators"/>
</dbReference>
<dbReference type="Proteomes" id="UP000270272">
    <property type="component" value="Chromosome"/>
</dbReference>
<dbReference type="PANTHER" id="PTHR30419:SF30">
    <property type="entry name" value="LYSR FAMILY TRANSCRIPTIONAL REGULATOR"/>
    <property type="match status" value="1"/>
</dbReference>
<dbReference type="GO" id="GO:0005829">
    <property type="term" value="C:cytosol"/>
    <property type="evidence" value="ECO:0007669"/>
    <property type="project" value="TreeGrafter"/>
</dbReference>
<protein>
    <submittedName>
        <fullName evidence="2">LysR family transcriptional regulator</fullName>
    </submittedName>
</protein>
<dbReference type="Pfam" id="PF03466">
    <property type="entry name" value="LysR_substrate"/>
    <property type="match status" value="1"/>
</dbReference>
<evidence type="ECO:0000313" key="3">
    <source>
        <dbReference type="Proteomes" id="UP000270272"/>
    </source>
</evidence>